<protein>
    <submittedName>
        <fullName evidence="3">ClpX C4-type zinc finger</fullName>
    </submittedName>
</protein>
<dbReference type="STRING" id="568860.SAMN05421811_103773"/>
<feature type="binding site" evidence="1">
    <location>
        <position position="35"/>
    </location>
    <ligand>
        <name>Zn(2+)</name>
        <dbReference type="ChEBI" id="CHEBI:29105"/>
    </ligand>
</feature>
<dbReference type="InterPro" id="IPR038366">
    <property type="entry name" value="Znf_CppX_C4_sf"/>
</dbReference>
<dbReference type="RefSeq" id="WP_091080515.1">
    <property type="nucleotide sequence ID" value="NZ_FOHX01000003.1"/>
</dbReference>
<keyword evidence="4" id="KW-1185">Reference proteome</keyword>
<name>A0A1I0G666_9ACTN</name>
<dbReference type="SMART" id="SM00994">
    <property type="entry name" value="zf-C4_ClpX"/>
    <property type="match status" value="1"/>
</dbReference>
<sequence length="127" mass="14261">MPDWKDKLRCSFCHKRSAEVSKLIAGPGVHICNECVDLCNAILESERATASPEPRLPAWESMSDQEILDHLPKIAAVQAQVDDNLHDWVAQLRDRNVSWERIGAALGMTRQSAWERFRSEGPVGNPV</sequence>
<dbReference type="GO" id="GO:0046983">
    <property type="term" value="F:protein dimerization activity"/>
    <property type="evidence" value="ECO:0007669"/>
    <property type="project" value="UniProtKB-UniRule"/>
</dbReference>
<dbReference type="Pfam" id="PF06689">
    <property type="entry name" value="zf-C4_ClpX"/>
    <property type="match status" value="1"/>
</dbReference>
<evidence type="ECO:0000256" key="1">
    <source>
        <dbReference type="PROSITE-ProRule" id="PRU01250"/>
    </source>
</evidence>
<feature type="binding site" evidence="1">
    <location>
        <position position="13"/>
    </location>
    <ligand>
        <name>Zn(2+)</name>
        <dbReference type="ChEBI" id="CHEBI:29105"/>
    </ligand>
</feature>
<feature type="domain" description="ClpX-type ZB" evidence="2">
    <location>
        <begin position="1"/>
        <end position="51"/>
    </location>
</feature>
<accession>A0A1I0G666</accession>
<dbReference type="SUPFAM" id="SSF57716">
    <property type="entry name" value="Glucocorticoid receptor-like (DNA-binding domain)"/>
    <property type="match status" value="1"/>
</dbReference>
<reference evidence="3 4" key="1">
    <citation type="submission" date="2016-10" db="EMBL/GenBank/DDBJ databases">
        <authorList>
            <person name="de Groot N.N."/>
        </authorList>
    </citation>
    <scope>NUCLEOTIDE SEQUENCE [LARGE SCALE GENOMIC DNA]</scope>
    <source>
        <strain evidence="3 4">CGMCC 4.5598</strain>
    </source>
</reference>
<dbReference type="Gene3D" id="6.20.220.10">
    <property type="entry name" value="ClpX chaperone, C4-type zinc finger domain"/>
    <property type="match status" value="1"/>
</dbReference>
<dbReference type="InterPro" id="IPR059188">
    <property type="entry name" value="Znf_CLPX-like"/>
</dbReference>
<dbReference type="PROSITE" id="PS51902">
    <property type="entry name" value="CLPX_ZB"/>
    <property type="match status" value="1"/>
</dbReference>
<comment type="similarity">
    <text evidence="1">Belongs to the ClpX chaperone family.</text>
</comment>
<evidence type="ECO:0000313" key="3">
    <source>
        <dbReference type="EMBL" id="SET66426.1"/>
    </source>
</evidence>
<dbReference type="EMBL" id="FOHX01000003">
    <property type="protein sequence ID" value="SET66426.1"/>
    <property type="molecule type" value="Genomic_DNA"/>
</dbReference>
<dbReference type="GO" id="GO:0008270">
    <property type="term" value="F:zinc ion binding"/>
    <property type="evidence" value="ECO:0007669"/>
    <property type="project" value="UniProtKB-UniRule"/>
</dbReference>
<dbReference type="GO" id="GO:0051082">
    <property type="term" value="F:unfolded protein binding"/>
    <property type="evidence" value="ECO:0007669"/>
    <property type="project" value="UniProtKB-UniRule"/>
</dbReference>
<feature type="binding site" evidence="1">
    <location>
        <position position="10"/>
    </location>
    <ligand>
        <name>Zn(2+)</name>
        <dbReference type="ChEBI" id="CHEBI:29105"/>
    </ligand>
</feature>
<evidence type="ECO:0000313" key="4">
    <source>
        <dbReference type="Proteomes" id="UP000199361"/>
    </source>
</evidence>
<dbReference type="GO" id="GO:0006457">
    <property type="term" value="P:protein folding"/>
    <property type="evidence" value="ECO:0007669"/>
    <property type="project" value="UniProtKB-UniRule"/>
</dbReference>
<feature type="binding site" evidence="1">
    <location>
        <position position="32"/>
    </location>
    <ligand>
        <name>Zn(2+)</name>
        <dbReference type="ChEBI" id="CHEBI:29105"/>
    </ligand>
</feature>
<organism evidence="3 4">
    <name type="scientific">Nonomuraea wenchangensis</name>
    <dbReference type="NCBI Taxonomy" id="568860"/>
    <lineage>
        <taxon>Bacteria</taxon>
        <taxon>Bacillati</taxon>
        <taxon>Actinomycetota</taxon>
        <taxon>Actinomycetes</taxon>
        <taxon>Streptosporangiales</taxon>
        <taxon>Streptosporangiaceae</taxon>
        <taxon>Nonomuraea</taxon>
    </lineage>
</organism>
<dbReference type="InterPro" id="IPR010603">
    <property type="entry name" value="Znf_CppX_C4"/>
</dbReference>
<dbReference type="AlphaFoldDB" id="A0A1I0G666"/>
<dbReference type="Proteomes" id="UP000199361">
    <property type="component" value="Unassembled WGS sequence"/>
</dbReference>
<keyword evidence="1" id="KW-0143">Chaperone</keyword>
<dbReference type="OrthoDB" id="9812570at2"/>
<evidence type="ECO:0000259" key="2">
    <source>
        <dbReference type="PROSITE" id="PS51902"/>
    </source>
</evidence>
<gene>
    <name evidence="3" type="ORF">SAMN05421811_103773</name>
</gene>
<keyword evidence="1" id="KW-0479">Metal-binding</keyword>
<keyword evidence="1" id="KW-0862">Zinc</keyword>
<proteinExistence type="inferred from homology"/>